<dbReference type="KEGG" id="uli:ETAA1_36430"/>
<dbReference type="EMBL" id="CP036273">
    <property type="protein sequence ID" value="QDU21671.1"/>
    <property type="molecule type" value="Genomic_DNA"/>
</dbReference>
<sequence>MLSAREGLQPLNVLVGTWKGTGYPEGVSKEERAAGIWTEGVTWGWSFSRQDAWLGITFSKSKYFESGEVRFSNETPWPYRLTLTTTDKATIRFGGKLTDKTLTFHRLDGDAKEEQQLVFSLLHHNRHLYRFETRPVGSTLAYGKKYQVGATKEGVPFAAVPTGPECVVSGGLGTSRVTFMGKDYFVCCSGCRDEFKANPEKYVKEAEQKAKAGK</sequence>
<evidence type="ECO:0000313" key="2">
    <source>
        <dbReference type="Proteomes" id="UP000319576"/>
    </source>
</evidence>
<accession>A0A517XVX9</accession>
<organism evidence="1 2">
    <name type="scientific">Urbifossiella limnaea</name>
    <dbReference type="NCBI Taxonomy" id="2528023"/>
    <lineage>
        <taxon>Bacteria</taxon>
        <taxon>Pseudomonadati</taxon>
        <taxon>Planctomycetota</taxon>
        <taxon>Planctomycetia</taxon>
        <taxon>Gemmatales</taxon>
        <taxon>Gemmataceae</taxon>
        <taxon>Urbifossiella</taxon>
    </lineage>
</organism>
<reference evidence="1 2" key="1">
    <citation type="submission" date="2019-02" db="EMBL/GenBank/DDBJ databases">
        <title>Deep-cultivation of Planctomycetes and their phenomic and genomic characterization uncovers novel biology.</title>
        <authorList>
            <person name="Wiegand S."/>
            <person name="Jogler M."/>
            <person name="Boedeker C."/>
            <person name="Pinto D."/>
            <person name="Vollmers J."/>
            <person name="Rivas-Marin E."/>
            <person name="Kohn T."/>
            <person name="Peeters S.H."/>
            <person name="Heuer A."/>
            <person name="Rast P."/>
            <person name="Oberbeckmann S."/>
            <person name="Bunk B."/>
            <person name="Jeske O."/>
            <person name="Meyerdierks A."/>
            <person name="Storesund J.E."/>
            <person name="Kallscheuer N."/>
            <person name="Luecker S."/>
            <person name="Lage O.M."/>
            <person name="Pohl T."/>
            <person name="Merkel B.J."/>
            <person name="Hornburger P."/>
            <person name="Mueller R.-W."/>
            <person name="Bruemmer F."/>
            <person name="Labrenz M."/>
            <person name="Spormann A.M."/>
            <person name="Op den Camp H."/>
            <person name="Overmann J."/>
            <person name="Amann R."/>
            <person name="Jetten M.S.M."/>
            <person name="Mascher T."/>
            <person name="Medema M.H."/>
            <person name="Devos D.P."/>
            <person name="Kaster A.-K."/>
            <person name="Ovreas L."/>
            <person name="Rohde M."/>
            <person name="Galperin M.Y."/>
            <person name="Jogler C."/>
        </authorList>
    </citation>
    <scope>NUCLEOTIDE SEQUENCE [LARGE SCALE GENOMIC DNA]</scope>
    <source>
        <strain evidence="1 2">ETA_A1</strain>
    </source>
</reference>
<gene>
    <name evidence="1" type="ORF">ETAA1_36430</name>
</gene>
<evidence type="ECO:0000313" key="1">
    <source>
        <dbReference type="EMBL" id="QDU21671.1"/>
    </source>
</evidence>
<dbReference type="GO" id="GO:0016491">
    <property type="term" value="F:oxidoreductase activity"/>
    <property type="evidence" value="ECO:0007669"/>
    <property type="project" value="InterPro"/>
</dbReference>
<name>A0A517XVX9_9BACT</name>
<dbReference type="AlphaFoldDB" id="A0A517XVX9"/>
<keyword evidence="2" id="KW-1185">Reference proteome</keyword>
<protein>
    <submittedName>
        <fullName evidence="1">YHS domain protein</fullName>
    </submittedName>
</protein>
<dbReference type="Gene3D" id="1.10.620.20">
    <property type="entry name" value="Ribonucleotide Reductase, subunit A"/>
    <property type="match status" value="1"/>
</dbReference>
<proteinExistence type="predicted"/>
<dbReference type="InterPro" id="IPR012348">
    <property type="entry name" value="RNR-like"/>
</dbReference>
<dbReference type="Proteomes" id="UP000319576">
    <property type="component" value="Chromosome"/>
</dbReference>